<protein>
    <submittedName>
        <fullName evidence="1">Uncharacterized protein</fullName>
    </submittedName>
</protein>
<evidence type="ECO:0000313" key="2">
    <source>
        <dbReference type="Proteomes" id="UP000006334"/>
    </source>
</evidence>
<keyword evidence="2" id="KW-1185">Reference proteome</keyword>
<reference evidence="1 2" key="1">
    <citation type="journal article" date="2017" name="Antonie Van Leeuwenhoek">
        <title>Rhizobium rhizosphaerae sp. nov., a novel species isolated from rice rhizosphere.</title>
        <authorList>
            <person name="Zhao J.J."/>
            <person name="Zhang J."/>
            <person name="Zhang R.J."/>
            <person name="Zhang C.W."/>
            <person name="Yin H.Q."/>
            <person name="Zhang X.X."/>
        </authorList>
    </citation>
    <scope>NUCLEOTIDE SEQUENCE [LARGE SCALE GENOMIC DNA]</scope>
    <source>
        <strain evidence="1 2">E3</strain>
    </source>
</reference>
<accession>K6Y9U1</accession>
<dbReference type="Proteomes" id="UP000006334">
    <property type="component" value="Unassembled WGS sequence"/>
</dbReference>
<organism evidence="1 2">
    <name type="scientific">Aliiglaciecola lipolytica E3</name>
    <dbReference type="NCBI Taxonomy" id="1127673"/>
    <lineage>
        <taxon>Bacteria</taxon>
        <taxon>Pseudomonadati</taxon>
        <taxon>Pseudomonadota</taxon>
        <taxon>Gammaproteobacteria</taxon>
        <taxon>Alteromonadales</taxon>
        <taxon>Alteromonadaceae</taxon>
        <taxon>Aliiglaciecola</taxon>
    </lineage>
</organism>
<proteinExistence type="predicted"/>
<gene>
    <name evidence="1" type="ORF">GLIP_2321</name>
</gene>
<dbReference type="EMBL" id="BAEN01000042">
    <property type="protein sequence ID" value="GAC14947.1"/>
    <property type="molecule type" value="Genomic_DNA"/>
</dbReference>
<sequence length="38" mass="4406">MSKVFPNCKRIVGRECQNAMALHFSFDLKDGYAHFNTE</sequence>
<name>K6Y9U1_9ALTE</name>
<comment type="caution">
    <text evidence="1">The sequence shown here is derived from an EMBL/GenBank/DDBJ whole genome shotgun (WGS) entry which is preliminary data.</text>
</comment>
<dbReference type="AlphaFoldDB" id="K6Y9U1"/>
<evidence type="ECO:0000313" key="1">
    <source>
        <dbReference type="EMBL" id="GAC14947.1"/>
    </source>
</evidence>